<dbReference type="AlphaFoldDB" id="A0A1R3GUW7"/>
<feature type="region of interest" description="Disordered" evidence="1">
    <location>
        <begin position="23"/>
        <end position="74"/>
    </location>
</feature>
<dbReference type="Proteomes" id="UP000188268">
    <property type="component" value="Unassembled WGS sequence"/>
</dbReference>
<name>A0A1R3GUW7_COCAP</name>
<feature type="compositionally biased region" description="Polar residues" evidence="1">
    <location>
        <begin position="32"/>
        <end position="47"/>
    </location>
</feature>
<evidence type="ECO:0000313" key="3">
    <source>
        <dbReference type="Proteomes" id="UP000188268"/>
    </source>
</evidence>
<dbReference type="PANTHER" id="PTHR33670">
    <property type="entry name" value="SPLICING FACTOR, PROLINE- AND GLUTAMINE-RICH-LIKE"/>
    <property type="match status" value="1"/>
</dbReference>
<dbReference type="PANTHER" id="PTHR33670:SF15">
    <property type="entry name" value="OS02G0797600 PROTEIN"/>
    <property type="match status" value="1"/>
</dbReference>
<dbReference type="OMA" id="PCFLENK"/>
<evidence type="ECO:0000313" key="2">
    <source>
        <dbReference type="EMBL" id="OMO61837.1"/>
    </source>
</evidence>
<proteinExistence type="predicted"/>
<evidence type="ECO:0000256" key="1">
    <source>
        <dbReference type="SAM" id="MobiDB-lite"/>
    </source>
</evidence>
<organism evidence="2 3">
    <name type="scientific">Corchorus capsularis</name>
    <name type="common">Jute</name>
    <dbReference type="NCBI Taxonomy" id="210143"/>
    <lineage>
        <taxon>Eukaryota</taxon>
        <taxon>Viridiplantae</taxon>
        <taxon>Streptophyta</taxon>
        <taxon>Embryophyta</taxon>
        <taxon>Tracheophyta</taxon>
        <taxon>Spermatophyta</taxon>
        <taxon>Magnoliopsida</taxon>
        <taxon>eudicotyledons</taxon>
        <taxon>Gunneridae</taxon>
        <taxon>Pentapetalae</taxon>
        <taxon>rosids</taxon>
        <taxon>malvids</taxon>
        <taxon>Malvales</taxon>
        <taxon>Malvaceae</taxon>
        <taxon>Grewioideae</taxon>
        <taxon>Apeibeae</taxon>
        <taxon>Corchorus</taxon>
    </lineage>
</organism>
<keyword evidence="3" id="KW-1185">Reference proteome</keyword>
<protein>
    <submittedName>
        <fullName evidence="2">Uncharacterized protein</fullName>
    </submittedName>
</protein>
<dbReference type="OrthoDB" id="1935097at2759"/>
<gene>
    <name evidence="2" type="ORF">CCACVL1_23214</name>
</gene>
<comment type="caution">
    <text evidence="2">The sequence shown here is derived from an EMBL/GenBank/DDBJ whole genome shotgun (WGS) entry which is preliminary data.</text>
</comment>
<accession>A0A1R3GUW7</accession>
<reference evidence="2 3" key="1">
    <citation type="submission" date="2013-09" db="EMBL/GenBank/DDBJ databases">
        <title>Corchorus capsularis genome sequencing.</title>
        <authorList>
            <person name="Alam M."/>
            <person name="Haque M.S."/>
            <person name="Islam M.S."/>
            <person name="Emdad E.M."/>
            <person name="Islam M.M."/>
            <person name="Ahmed B."/>
            <person name="Halim A."/>
            <person name="Hossen Q.M.M."/>
            <person name="Hossain M.Z."/>
            <person name="Ahmed R."/>
            <person name="Khan M.M."/>
            <person name="Islam R."/>
            <person name="Rashid M.M."/>
            <person name="Khan S.A."/>
            <person name="Rahman M.S."/>
            <person name="Alam M."/>
        </authorList>
    </citation>
    <scope>NUCLEOTIDE SEQUENCE [LARGE SCALE GENOMIC DNA]</scope>
    <source>
        <strain evidence="3">cv. CVL-1</strain>
        <tissue evidence="2">Whole seedling</tissue>
    </source>
</reference>
<dbReference type="Gramene" id="OMO61837">
    <property type="protein sequence ID" value="OMO61837"/>
    <property type="gene ID" value="CCACVL1_23214"/>
</dbReference>
<dbReference type="EMBL" id="AWWV01013382">
    <property type="protein sequence ID" value="OMO61837.1"/>
    <property type="molecule type" value="Genomic_DNA"/>
</dbReference>
<sequence>MATAILRSEDCLRNRFHHENLSLAHPFRSHRNPNPNTIKPKSNNDFPNSRRRKMSPVGFQSNNRRQSEAMVAKSPGKNLVMGQVKILKRGETLIAAVEKTDRGRIVGWTGEEEFDLALGSTNRLGPDPETMQKQIKLKEFKIGEGLFAGSASFVSPPPSSLPVPGFLGRTARASS</sequence>
<feature type="region of interest" description="Disordered" evidence="1">
    <location>
        <begin position="153"/>
        <end position="175"/>
    </location>
</feature>